<protein>
    <recommendedName>
        <fullName evidence="4">Response regulator</fullName>
    </recommendedName>
</protein>
<comment type="caution">
    <text evidence="2">The sequence shown here is derived from an EMBL/GenBank/DDBJ whole genome shotgun (WGS) entry which is preliminary data.</text>
</comment>
<evidence type="ECO:0000313" key="2">
    <source>
        <dbReference type="EMBL" id="MFC6771279.1"/>
    </source>
</evidence>
<sequence length="90" mass="9435">MELDSDDGRDGSSGGTQSEPDRNRAGRDHDGADGNRDGSDGDRNGADREGEGPNREGGRRRVLFVDDEPGAADLAATHVDRLVAGVETVT</sequence>
<dbReference type="Proteomes" id="UP001596274">
    <property type="component" value="Unassembled WGS sequence"/>
</dbReference>
<keyword evidence="3" id="KW-1185">Reference proteome</keyword>
<name>A0ABD5T222_9EURY</name>
<accession>A0ABD5T222</accession>
<feature type="compositionally biased region" description="Basic and acidic residues" evidence="1">
    <location>
        <begin position="19"/>
        <end position="59"/>
    </location>
</feature>
<feature type="non-terminal residue" evidence="2">
    <location>
        <position position="90"/>
    </location>
</feature>
<feature type="compositionally biased region" description="Basic and acidic residues" evidence="1">
    <location>
        <begin position="1"/>
        <end position="10"/>
    </location>
</feature>
<proteinExistence type="predicted"/>
<gene>
    <name evidence="2" type="ORF">ACFQDD_07085</name>
</gene>
<dbReference type="AlphaFoldDB" id="A0ABD5T222"/>
<evidence type="ECO:0008006" key="4">
    <source>
        <dbReference type="Google" id="ProtNLM"/>
    </source>
</evidence>
<feature type="region of interest" description="Disordered" evidence="1">
    <location>
        <begin position="1"/>
        <end position="61"/>
    </location>
</feature>
<organism evidence="2 3">
    <name type="scientific">Halorubrum pallidum</name>
    <dbReference type="NCBI Taxonomy" id="1526114"/>
    <lineage>
        <taxon>Archaea</taxon>
        <taxon>Methanobacteriati</taxon>
        <taxon>Methanobacteriota</taxon>
        <taxon>Stenosarchaea group</taxon>
        <taxon>Halobacteria</taxon>
        <taxon>Halobacteriales</taxon>
        <taxon>Haloferacaceae</taxon>
        <taxon>Halorubrum</taxon>
    </lineage>
</organism>
<evidence type="ECO:0000256" key="1">
    <source>
        <dbReference type="SAM" id="MobiDB-lite"/>
    </source>
</evidence>
<evidence type="ECO:0000313" key="3">
    <source>
        <dbReference type="Proteomes" id="UP001596274"/>
    </source>
</evidence>
<reference evidence="2 3" key="1">
    <citation type="journal article" date="2019" name="Int. J. Syst. Evol. Microbiol.">
        <title>The Global Catalogue of Microorganisms (GCM) 10K type strain sequencing project: providing services to taxonomists for standard genome sequencing and annotation.</title>
        <authorList>
            <consortium name="The Broad Institute Genomics Platform"/>
            <consortium name="The Broad Institute Genome Sequencing Center for Infectious Disease"/>
            <person name="Wu L."/>
            <person name="Ma J."/>
        </authorList>
    </citation>
    <scope>NUCLEOTIDE SEQUENCE [LARGE SCALE GENOMIC DNA]</scope>
    <source>
        <strain evidence="2 3">PJ61</strain>
    </source>
</reference>
<dbReference type="EMBL" id="JBHSWT010000320">
    <property type="protein sequence ID" value="MFC6771279.1"/>
    <property type="molecule type" value="Genomic_DNA"/>
</dbReference>